<dbReference type="KEGG" id="tog:HNI00_09920"/>
<dbReference type="RefSeq" id="WP_316792877.1">
    <property type="nucleotide sequence ID" value="NZ_CP053540.1"/>
</dbReference>
<evidence type="ECO:0000313" key="1">
    <source>
        <dbReference type="EMBL" id="WOB43437.1"/>
    </source>
</evidence>
<sequence length="92" mass="10640">MPELTITLSNAAHQTLLELAETSGETMQAVLDKAIENYRRHVFLIHANRAFAALRQNQESWEEELTERAVWDQTIGDGLSESWHNWQEEKFG</sequence>
<reference evidence="1" key="1">
    <citation type="submission" date="2020-05" db="EMBL/GenBank/DDBJ databases">
        <authorList>
            <person name="Zhu T."/>
            <person name="Keshari N."/>
            <person name="Lu X."/>
        </authorList>
    </citation>
    <scope>NUCLEOTIDE SEQUENCE</scope>
    <source>
        <strain evidence="1">NK1-22</strain>
    </source>
</reference>
<name>A0AA97BLQ3_9CYAN</name>
<dbReference type="EMBL" id="CP053540">
    <property type="protein sequence ID" value="WOB43437.1"/>
    <property type="molecule type" value="Genomic_DNA"/>
</dbReference>
<organism evidence="1">
    <name type="scientific">Thermoleptolyngbya oregonensis NK1-22</name>
    <dbReference type="NCBI Taxonomy" id="2547457"/>
    <lineage>
        <taxon>Bacteria</taxon>
        <taxon>Bacillati</taxon>
        <taxon>Cyanobacteriota</taxon>
        <taxon>Cyanophyceae</taxon>
        <taxon>Oculatellales</taxon>
        <taxon>Oculatellaceae</taxon>
        <taxon>Thermoleptolyngbya</taxon>
    </lineage>
</organism>
<dbReference type="AlphaFoldDB" id="A0AA97BLQ3"/>
<protein>
    <submittedName>
        <fullName evidence="1">Toxin-antitoxin system protein</fullName>
    </submittedName>
</protein>
<proteinExistence type="predicted"/>
<gene>
    <name evidence="1" type="ORF">HNI00_09920</name>
</gene>
<accession>A0AA97BLQ3</accession>